<evidence type="ECO:0000313" key="2">
    <source>
        <dbReference type="EMBL" id="MDP9867602.1"/>
    </source>
</evidence>
<keyword evidence="2" id="KW-0378">Hydrolase</keyword>
<feature type="domain" description="Beta-lactamase-related" evidence="1">
    <location>
        <begin position="52"/>
        <end position="381"/>
    </location>
</feature>
<dbReference type="GO" id="GO:0009002">
    <property type="term" value="F:serine-type D-Ala-D-Ala carboxypeptidase activity"/>
    <property type="evidence" value="ECO:0007669"/>
    <property type="project" value="UniProtKB-EC"/>
</dbReference>
<keyword evidence="2" id="KW-0645">Protease</keyword>
<dbReference type="InterPro" id="IPR001466">
    <property type="entry name" value="Beta-lactam-related"/>
</dbReference>
<dbReference type="EC" id="3.4.16.4" evidence="2"/>
<dbReference type="Proteomes" id="UP001230426">
    <property type="component" value="Unassembled WGS sequence"/>
</dbReference>
<evidence type="ECO:0000313" key="3">
    <source>
        <dbReference type="Proteomes" id="UP001230426"/>
    </source>
</evidence>
<dbReference type="SUPFAM" id="SSF56601">
    <property type="entry name" value="beta-lactamase/transpeptidase-like"/>
    <property type="match status" value="1"/>
</dbReference>
<sequence>MTAPATSACVQSDQRGEAERFRSAVTFGVVAPAQAATAEPATRLDRAALREAITTRPGDGIAGVVAEVHRDGQRWRGTAGDLVTGKRISRDAHFQIGSISKAMEAVILLQLSAEGRVDLDQSVQHYLPGLLPEERFKEPISVRQLLNHTSGLPQDFEGAPATSPDEEIERRLDYLTFDEVIQQTLHPEGRPAPGPRFRPGSRQEYNSFGYRVAGKLIEDITGHSYQHEVTVRILKPLKMRQSRAAVPGRSTPVPRPYLPGYLPRSNGELVDVNVQGGLPASMTSTTGDLDRFISGLFDGRLLRPAQAAELFAVPKGADGKALPYADDSVCNTGPGKGTVCFSVGLMSVPLPDGSLLWGKMGSEPGYRSGVFASRDLARRAVYSMGTSSPANGALAVAQRLSLAAFGN</sequence>
<dbReference type="RefSeq" id="WP_306869397.1">
    <property type="nucleotide sequence ID" value="NZ_JAUSRB010000002.1"/>
</dbReference>
<dbReference type="Gene3D" id="3.40.710.10">
    <property type="entry name" value="DD-peptidase/beta-lactamase superfamily"/>
    <property type="match status" value="1"/>
</dbReference>
<dbReference type="InterPro" id="IPR012338">
    <property type="entry name" value="Beta-lactam/transpept-like"/>
</dbReference>
<name>A0ABT9REB9_9ACTN</name>
<accession>A0ABT9REB9</accession>
<organism evidence="2 3">
    <name type="scientific">Streptosporangium brasiliense</name>
    <dbReference type="NCBI Taxonomy" id="47480"/>
    <lineage>
        <taxon>Bacteria</taxon>
        <taxon>Bacillati</taxon>
        <taxon>Actinomycetota</taxon>
        <taxon>Actinomycetes</taxon>
        <taxon>Streptosporangiales</taxon>
        <taxon>Streptosporangiaceae</taxon>
        <taxon>Streptosporangium</taxon>
    </lineage>
</organism>
<keyword evidence="3" id="KW-1185">Reference proteome</keyword>
<dbReference type="InterPro" id="IPR050491">
    <property type="entry name" value="AmpC-like"/>
</dbReference>
<dbReference type="PANTHER" id="PTHR46825:SF7">
    <property type="entry name" value="D-ALANYL-D-ALANINE CARBOXYPEPTIDASE"/>
    <property type="match status" value="1"/>
</dbReference>
<dbReference type="PANTHER" id="PTHR46825">
    <property type="entry name" value="D-ALANYL-D-ALANINE-CARBOXYPEPTIDASE/ENDOPEPTIDASE AMPH"/>
    <property type="match status" value="1"/>
</dbReference>
<proteinExistence type="predicted"/>
<protein>
    <submittedName>
        <fullName evidence="2">D-alanyl-D-alanine carboxypeptidase</fullName>
        <ecNumber evidence="2">3.4.16.4</ecNumber>
    </submittedName>
</protein>
<keyword evidence="2" id="KW-0121">Carboxypeptidase</keyword>
<evidence type="ECO:0000259" key="1">
    <source>
        <dbReference type="Pfam" id="PF00144"/>
    </source>
</evidence>
<reference evidence="2 3" key="1">
    <citation type="submission" date="2023-07" db="EMBL/GenBank/DDBJ databases">
        <title>Sequencing the genomes of 1000 actinobacteria strains.</title>
        <authorList>
            <person name="Klenk H.-P."/>
        </authorList>
    </citation>
    <scope>NUCLEOTIDE SEQUENCE [LARGE SCALE GENOMIC DNA]</scope>
    <source>
        <strain evidence="2 3">DSM 44109</strain>
    </source>
</reference>
<comment type="caution">
    <text evidence="2">The sequence shown here is derived from an EMBL/GenBank/DDBJ whole genome shotgun (WGS) entry which is preliminary data.</text>
</comment>
<dbReference type="EMBL" id="JAUSRB010000002">
    <property type="protein sequence ID" value="MDP9867602.1"/>
    <property type="molecule type" value="Genomic_DNA"/>
</dbReference>
<dbReference type="Pfam" id="PF00144">
    <property type="entry name" value="Beta-lactamase"/>
    <property type="match status" value="1"/>
</dbReference>
<gene>
    <name evidence="2" type="ORF">J2S55_006868</name>
</gene>